<dbReference type="WBParaSite" id="PS1159_v2.g16870.t1">
    <property type="protein sequence ID" value="PS1159_v2.g16870.t1"/>
    <property type="gene ID" value="PS1159_v2.g16870"/>
</dbReference>
<name>A0AC35FEW3_9BILA</name>
<organism evidence="1 2">
    <name type="scientific">Panagrolaimus sp. PS1159</name>
    <dbReference type="NCBI Taxonomy" id="55785"/>
    <lineage>
        <taxon>Eukaryota</taxon>
        <taxon>Metazoa</taxon>
        <taxon>Ecdysozoa</taxon>
        <taxon>Nematoda</taxon>
        <taxon>Chromadorea</taxon>
        <taxon>Rhabditida</taxon>
        <taxon>Tylenchina</taxon>
        <taxon>Panagrolaimomorpha</taxon>
        <taxon>Panagrolaimoidea</taxon>
        <taxon>Panagrolaimidae</taxon>
        <taxon>Panagrolaimus</taxon>
    </lineage>
</organism>
<evidence type="ECO:0000313" key="1">
    <source>
        <dbReference type="Proteomes" id="UP000887580"/>
    </source>
</evidence>
<reference evidence="2" key="1">
    <citation type="submission" date="2022-11" db="UniProtKB">
        <authorList>
            <consortium name="WormBaseParasite"/>
        </authorList>
    </citation>
    <scope>IDENTIFICATION</scope>
</reference>
<dbReference type="Proteomes" id="UP000887580">
    <property type="component" value="Unplaced"/>
</dbReference>
<proteinExistence type="predicted"/>
<sequence length="223" mass="25038">MEIQPPQFRNRLYGISSTPPPSKTFGHSTFGKSMPASASKVMPQPSSSYILSKPLPCISSSADLHLEPKLPFMGKLKRALSFSQKHKTRKNFKMNHGTSAWIAESPADGNNAAANTTFDSSEDTASYDDVFIDESFDSSFSQSDSPTPKQLQQIGAITVRKREIEKNISNIYGRIELRKTSIAALEKMLDFEKQQLKGYQNDLIESKKAFEQLCDREEKLMQF</sequence>
<accession>A0AC35FEW3</accession>
<evidence type="ECO:0000313" key="2">
    <source>
        <dbReference type="WBParaSite" id="PS1159_v2.g16870.t1"/>
    </source>
</evidence>
<protein>
    <submittedName>
        <fullName evidence="2">Uncharacterized protein</fullName>
    </submittedName>
</protein>